<evidence type="ECO:0000256" key="5">
    <source>
        <dbReference type="ARBA" id="ARBA00022833"/>
    </source>
</evidence>
<evidence type="ECO:0008006" key="8">
    <source>
        <dbReference type="Google" id="ProtNLM"/>
    </source>
</evidence>
<accession>A0AAV5WHD7</accession>
<evidence type="ECO:0000256" key="1">
    <source>
        <dbReference type="ARBA" id="ARBA00004906"/>
    </source>
</evidence>
<keyword evidence="7" id="KW-1185">Reference proteome</keyword>
<name>A0AAV5WHD7_9BILA</name>
<feature type="non-terminal residue" evidence="6">
    <location>
        <position position="260"/>
    </location>
</feature>
<keyword evidence="2" id="KW-0479">Metal-binding</keyword>
<keyword evidence="3" id="KW-0863">Zinc-finger</keyword>
<evidence type="ECO:0000256" key="2">
    <source>
        <dbReference type="ARBA" id="ARBA00022723"/>
    </source>
</evidence>
<dbReference type="InterPro" id="IPR051628">
    <property type="entry name" value="LUBAC_E3_Ligases"/>
</dbReference>
<dbReference type="EMBL" id="BTSY01000005">
    <property type="protein sequence ID" value="GMT29352.1"/>
    <property type="molecule type" value="Genomic_DNA"/>
</dbReference>
<dbReference type="Gene3D" id="3.30.40.10">
    <property type="entry name" value="Zinc/RING finger domain, C3HC4 (zinc finger)"/>
    <property type="match status" value="1"/>
</dbReference>
<dbReference type="PANTHER" id="PTHR22770:SF47">
    <property type="entry name" value="E3 UBIQUITIN-PROTEIN LIGASE RNF216"/>
    <property type="match status" value="1"/>
</dbReference>
<dbReference type="GO" id="GO:0008270">
    <property type="term" value="F:zinc ion binding"/>
    <property type="evidence" value="ECO:0007669"/>
    <property type="project" value="UniProtKB-KW"/>
</dbReference>
<dbReference type="AlphaFoldDB" id="A0AAV5WHD7"/>
<comment type="caution">
    <text evidence="6">The sequence shown here is derived from an EMBL/GenBank/DDBJ whole genome shotgun (WGS) entry which is preliminary data.</text>
</comment>
<gene>
    <name evidence="6" type="ORF">PFISCL1PPCAC_20649</name>
</gene>
<keyword evidence="5" id="KW-0862">Zinc</keyword>
<dbReference type="SUPFAM" id="SSF57850">
    <property type="entry name" value="RING/U-box"/>
    <property type="match status" value="1"/>
</dbReference>
<sequence length="260" mass="28552">ATAAAAAVATGSGGGLWGAFRFLASSLNRIADVFVPREHEDAEPPLTTEERARLEQIIDVVDRELFERASRELPHASFSWILLYIDFGMKFLTEHQGNAPPRKQPRRDKKGVTHLVTSRLHRRLSFECAVCFDSFTSALAISCTPTVHSRRKAASHSFCADCVKGHAAAAVDQNVIVPSGIGLKCMQPVCENVLIRAHVEQVLDGRTLAALDPHYAHEALTAAGVKTESCPRCSFTVVVAESTEQRQVFGCERDGCRYEY</sequence>
<dbReference type="PANTHER" id="PTHR22770">
    <property type="entry name" value="UBIQUITIN CONJUGATING ENZYME 7 INTERACTING PROTEIN-RELATED"/>
    <property type="match status" value="1"/>
</dbReference>
<protein>
    <recommendedName>
        <fullName evidence="8">RING-type domain-containing protein</fullName>
    </recommendedName>
</protein>
<evidence type="ECO:0000256" key="4">
    <source>
        <dbReference type="ARBA" id="ARBA00022786"/>
    </source>
</evidence>
<proteinExistence type="predicted"/>
<dbReference type="Proteomes" id="UP001432322">
    <property type="component" value="Unassembled WGS sequence"/>
</dbReference>
<dbReference type="InterPro" id="IPR013083">
    <property type="entry name" value="Znf_RING/FYVE/PHD"/>
</dbReference>
<organism evidence="6 7">
    <name type="scientific">Pristionchus fissidentatus</name>
    <dbReference type="NCBI Taxonomy" id="1538716"/>
    <lineage>
        <taxon>Eukaryota</taxon>
        <taxon>Metazoa</taxon>
        <taxon>Ecdysozoa</taxon>
        <taxon>Nematoda</taxon>
        <taxon>Chromadorea</taxon>
        <taxon>Rhabditida</taxon>
        <taxon>Rhabditina</taxon>
        <taxon>Diplogasteromorpha</taxon>
        <taxon>Diplogasteroidea</taxon>
        <taxon>Neodiplogasteridae</taxon>
        <taxon>Pristionchus</taxon>
    </lineage>
</organism>
<feature type="non-terminal residue" evidence="6">
    <location>
        <position position="1"/>
    </location>
</feature>
<comment type="pathway">
    <text evidence="1">Protein modification; protein ubiquitination.</text>
</comment>
<evidence type="ECO:0000313" key="7">
    <source>
        <dbReference type="Proteomes" id="UP001432322"/>
    </source>
</evidence>
<evidence type="ECO:0000256" key="3">
    <source>
        <dbReference type="ARBA" id="ARBA00022771"/>
    </source>
</evidence>
<evidence type="ECO:0000313" key="6">
    <source>
        <dbReference type="EMBL" id="GMT29352.1"/>
    </source>
</evidence>
<keyword evidence="4" id="KW-0833">Ubl conjugation pathway</keyword>
<reference evidence="6" key="1">
    <citation type="submission" date="2023-10" db="EMBL/GenBank/DDBJ databases">
        <title>Genome assembly of Pristionchus species.</title>
        <authorList>
            <person name="Yoshida K."/>
            <person name="Sommer R.J."/>
        </authorList>
    </citation>
    <scope>NUCLEOTIDE SEQUENCE</scope>
    <source>
        <strain evidence="6">RS5133</strain>
    </source>
</reference>